<dbReference type="WBParaSite" id="JU765_v2.g4495.t1">
    <property type="protein sequence ID" value="JU765_v2.g4495.t1"/>
    <property type="gene ID" value="JU765_v2.g4495"/>
</dbReference>
<protein>
    <submittedName>
        <fullName evidence="2">ABC transporter domain-containing protein</fullName>
    </submittedName>
</protein>
<organism evidence="1 2">
    <name type="scientific">Panagrolaimus sp. JU765</name>
    <dbReference type="NCBI Taxonomy" id="591449"/>
    <lineage>
        <taxon>Eukaryota</taxon>
        <taxon>Metazoa</taxon>
        <taxon>Ecdysozoa</taxon>
        <taxon>Nematoda</taxon>
        <taxon>Chromadorea</taxon>
        <taxon>Rhabditida</taxon>
        <taxon>Tylenchina</taxon>
        <taxon>Panagrolaimomorpha</taxon>
        <taxon>Panagrolaimoidea</taxon>
        <taxon>Panagrolaimidae</taxon>
        <taxon>Panagrolaimus</taxon>
    </lineage>
</organism>
<reference evidence="2" key="1">
    <citation type="submission" date="2022-11" db="UniProtKB">
        <authorList>
            <consortium name="WormBaseParasite"/>
        </authorList>
    </citation>
    <scope>IDENTIFICATION</scope>
</reference>
<proteinExistence type="predicted"/>
<name>A0AC34R8W3_9BILA</name>
<dbReference type="Proteomes" id="UP000887576">
    <property type="component" value="Unplaced"/>
</dbReference>
<sequence length="831" mass="93389">MNKTMHLYDTMATGMFDSEDQVLRAIDAVQSVKKCVDNFFFHNAYNLTFDFFDMPRGEHVNRTEEVTNFVLLNLLALIVMFLSSLFIASDAVYDKENGIHTYMMLMGMPRWAYCLTALLMVTMKLWIISVFALAVLISVPVVGIHLFFINFLMFHYIAYLFVLSTTMSTKTVWVKLYSFGFFGIIFGMNLFLSAHTPHGQDFNGSTILFSLVNPFIAVSYANQHFHVVLKYGQPVQFFETTYTPLIVPYMSMIFHIFCMIVLNLYFDYVLPIDSSPKKHPLFFLGIGKPSEDVFDEGDNNNEQKSNSMFEAVNETAGVGIAVSNVTKVYNKSKVVNNVSFKAFEGQVTALLGHNGAGKSTLFGCLTGFLKPTSGTIDVKEGASIGYCPQWDPLFPLLTVEEHLKFYSQLKTGTFTEEDINTTLKNIDLFNSRQTRARDLSGGMKRKLSVGMSLIGGSQIVLLDEPTAGMDPLARRGVIDMVNNIKHDRTVLLTTHYMDEAEMLSDRILIMAKGNLMCNGSGDFLKKKLSTGIILSVVFDEKAHSAGAENLRNYASTILQITERHIPGSLIEGPIGNQFTILLPFGTQRQFPCLFDELEKNKDELKIGSFGISTNTLEQVFIRQVVLSHGRLLQADKYDVSAHEQEGTNHEHSRTGLQLICLCSRVITEKTENETKIDTKALIESYVSMTHASDKSTFCQQFGALMYRKLNYLKRQPMHIIIPAAILLLVFVLTMIASLDHSSTGENVFDLSICGKSDVGIAVVAPDEWYQPFENYYKTRNCTQKLFRFGMFNKFSTEHVFICQVLGTACTENLYASKSNKPKSKKRAVSGV</sequence>
<evidence type="ECO:0000313" key="1">
    <source>
        <dbReference type="Proteomes" id="UP000887576"/>
    </source>
</evidence>
<evidence type="ECO:0000313" key="2">
    <source>
        <dbReference type="WBParaSite" id="JU765_v2.g4495.t1"/>
    </source>
</evidence>
<accession>A0AC34R8W3</accession>